<evidence type="ECO:0008006" key="4">
    <source>
        <dbReference type="Google" id="ProtNLM"/>
    </source>
</evidence>
<comment type="caution">
    <text evidence="2">The sequence shown here is derived from an EMBL/GenBank/DDBJ whole genome shotgun (WGS) entry which is preliminary data.</text>
</comment>
<feature type="compositionally biased region" description="Basic and acidic residues" evidence="1">
    <location>
        <begin position="182"/>
        <end position="194"/>
    </location>
</feature>
<feature type="compositionally biased region" description="Acidic residues" evidence="1">
    <location>
        <begin position="159"/>
        <end position="171"/>
    </location>
</feature>
<dbReference type="EMBL" id="LJZR01000035">
    <property type="protein sequence ID" value="KPQ33277.1"/>
    <property type="molecule type" value="Genomic_DNA"/>
</dbReference>
<proteinExistence type="predicted"/>
<dbReference type="Proteomes" id="UP000050465">
    <property type="component" value="Unassembled WGS sequence"/>
</dbReference>
<dbReference type="STRING" id="1666911.HLUCCA11_19170"/>
<organism evidence="2 3">
    <name type="scientific">Phormidesmis priestleyi Ana</name>
    <dbReference type="NCBI Taxonomy" id="1666911"/>
    <lineage>
        <taxon>Bacteria</taxon>
        <taxon>Bacillati</taxon>
        <taxon>Cyanobacteriota</taxon>
        <taxon>Cyanophyceae</taxon>
        <taxon>Leptolyngbyales</taxon>
        <taxon>Leptolyngbyaceae</taxon>
        <taxon>Phormidesmis</taxon>
    </lineage>
</organism>
<evidence type="ECO:0000256" key="1">
    <source>
        <dbReference type="SAM" id="MobiDB-lite"/>
    </source>
</evidence>
<evidence type="ECO:0000313" key="3">
    <source>
        <dbReference type="Proteomes" id="UP000050465"/>
    </source>
</evidence>
<protein>
    <recommendedName>
        <fullName evidence="4">DUF1574 domain-containing protein</fullName>
    </recommendedName>
</protein>
<gene>
    <name evidence="2" type="ORF">HLUCCA11_19170</name>
</gene>
<sequence length="1196" mass="128947">MLGHSPRQKAAADPAILVPWLKETVLRPEDATLAEVRVRLRGNILHVLWESAARGALPRELVLMRLVRSLQAPEVKARLEDEFPQIYQIYVYSRGPLDSKPAWSAPIYLNRLDKHLALLVHGASDAETVAKIAAAASLASEDSVLANNVQGLSARADESATDESVTDESVTDESGFGAPLLKEPEESKNEEIRSNVESLAASPPLEQLLDISLARRGDSSAIARYLSEALSALNVGVKVSARVVPGKARRAKAVVAVPLINAANQNASSQNASHPSASATNSAINQSVAEPAISHSAALDQNAAAVVAESDDSASSDLVSRLWVFCEASYSPDPLLIAEPIAERLRQLHLGQFQDAVITIQVTGEAASDWRLRVDLTPPEKMLREWGRWGDVPALSRLVNQISRRYGLKLVTEFKKSSLHLISYAVKDVLSPTPIAENAPLPSPTVDIDGLVGDVSSLLRAIAPQGVQRAMLYGPSTDDISPEWLRGIELPAAEDPELAKSAMSLASEGNMPALAYCLTRALNPDIKDQLATGGIRVQLLQKDRLLHVMADGPICPPKNAIVPLITQTLEQANVSSLVEGVRLYGRRAGQKQPIWTQGQDYQRRERMVPEAKPEFAASEAYIGELITAVTDASLSAEVAAGEAESDLGLMKGLARAFQYALIKSQVFVPADETSGLRSKLPRSFQTNGGKMALIWGAVGLLLAVQVDFIAGQALRQTATSAVSTTAEGLDAEMPKTGQGDSEGVEQLKPNGFNDELAGLDWNEGQTNGDQSQSALADDGFLADGSTDVLASASGDRRFDNRDFTASAINDSELIYSPQQDFISTSSLLAGSTLPTFRSQQLDEKLALYRRRIAQSGPPDVLVIGSSRALRGVDPAALRQSLGAAGYEGLSIFNFGVNGATAQVVDLIVRRLIPPDQLPQIIVWADGARAFNSGRTDVTFDAIATSEGYQQLESGVASDGMNDLALGSLSEQLTARARSADQRLSELLGKVSSGYTHRSRVRTALGQGFGAISKPFQGRIAPGFLAEEGITETKDTPTGAPTETSLIDSDGFLALSNRFNPATYYNDHARVAGAYDGDYQAFRLEGIQEQALTNLLTYTTEKNVPVIFVNTPLTDEYLDAHRMKAEDFFVQYMAEVAQSSPTMTFRDMGQLWPQRYDYFSDPSHLNRYGAYQVATRLAQDPLISWPQSLPAQSDEPQ</sequence>
<evidence type="ECO:0000313" key="2">
    <source>
        <dbReference type="EMBL" id="KPQ33277.1"/>
    </source>
</evidence>
<reference evidence="2 3" key="1">
    <citation type="submission" date="2015-09" db="EMBL/GenBank/DDBJ databases">
        <title>Identification and resolution of microdiversity through metagenomic sequencing of parallel consortia.</title>
        <authorList>
            <person name="Nelson W.C."/>
            <person name="Romine M.F."/>
            <person name="Lindemann S.R."/>
        </authorList>
    </citation>
    <scope>NUCLEOTIDE SEQUENCE [LARGE SCALE GENOMIC DNA]</scope>
    <source>
        <strain evidence="2">Ana</strain>
    </source>
</reference>
<feature type="region of interest" description="Disordered" evidence="1">
    <location>
        <begin position="725"/>
        <end position="744"/>
    </location>
</feature>
<name>A0A0P7YRS1_9CYAN</name>
<dbReference type="PATRIC" id="fig|1666911.3.peg.2043"/>
<feature type="region of interest" description="Disordered" evidence="1">
    <location>
        <begin position="155"/>
        <end position="197"/>
    </location>
</feature>
<accession>A0A0P7YRS1</accession>
<dbReference type="SUPFAM" id="SSF52266">
    <property type="entry name" value="SGNH hydrolase"/>
    <property type="match status" value="1"/>
</dbReference>
<dbReference type="AlphaFoldDB" id="A0A0P7YRS1"/>